<keyword evidence="2" id="KW-0472">Membrane</keyword>
<organism evidence="3 4">
    <name type="scientific">Phanerochaete sordida</name>
    <dbReference type="NCBI Taxonomy" id="48140"/>
    <lineage>
        <taxon>Eukaryota</taxon>
        <taxon>Fungi</taxon>
        <taxon>Dikarya</taxon>
        <taxon>Basidiomycota</taxon>
        <taxon>Agaricomycotina</taxon>
        <taxon>Agaricomycetes</taxon>
        <taxon>Polyporales</taxon>
        <taxon>Phanerochaetaceae</taxon>
        <taxon>Phanerochaete</taxon>
    </lineage>
</organism>
<gene>
    <name evidence="3" type="ORF">PsYK624_044980</name>
</gene>
<protein>
    <submittedName>
        <fullName evidence="3">Uncharacterized protein</fullName>
    </submittedName>
</protein>
<dbReference type="AlphaFoldDB" id="A0A9P3G5W8"/>
<dbReference type="Proteomes" id="UP000703269">
    <property type="component" value="Unassembled WGS sequence"/>
</dbReference>
<sequence length="493" mass="54165">MDTAQVPTLPPSAPLLPQEKQGEVLPPGRVAVPPPYYAGYHAIYTDGTMPAPGGFQPRQRRSRTRRFIVRTVHTLILLVLFFMLLPTFLRGLAHVARKIDRWQGNADVALSGPDLPNDCKSVLAWKALPEHSHELLDAGFDHPHHPHEHYAARTSVKLPLTSDLLYFIGRGTLSHGLVRILDDGDSENEVNVTVTFAYGEERLLEEAKVCLLEQEGNQHGVGIFTPTWRHRRPHDHHHHTMFLVDIHLPAKIASDPLHIRAFKTDMPLFRHYIADLVDSVHFDSVSLSTSNVPIHTESLSADHAAFRSSNSVISGNFTVWDELQIRTSNSPIIANVTMLNQNDGIATNVTLTTSNSPLNANISLVSTSDKATGGSFNIVTHTSNSPLSVNFTTSPVDSLLHFSGSTSNSPAHVALDAAYEGSFALHGARFFPPRVEERTGVADPAGKDRTRTVAVKSIVRGVVDGEVTWDPSENRQFGSVELRSSNMPIVLVV</sequence>
<feature type="transmembrane region" description="Helical" evidence="2">
    <location>
        <begin position="67"/>
        <end position="89"/>
    </location>
</feature>
<proteinExistence type="predicted"/>
<feature type="region of interest" description="Disordered" evidence="1">
    <location>
        <begin position="1"/>
        <end position="21"/>
    </location>
</feature>
<accession>A0A9P3G5W8</accession>
<evidence type="ECO:0000313" key="3">
    <source>
        <dbReference type="EMBL" id="GJE88415.1"/>
    </source>
</evidence>
<keyword evidence="2" id="KW-0812">Transmembrane</keyword>
<reference evidence="3 4" key="1">
    <citation type="submission" date="2021-08" db="EMBL/GenBank/DDBJ databases">
        <title>Draft Genome Sequence of Phanerochaete sordida strain YK-624.</title>
        <authorList>
            <person name="Mori T."/>
            <person name="Dohra H."/>
            <person name="Suzuki T."/>
            <person name="Kawagishi H."/>
            <person name="Hirai H."/>
        </authorList>
    </citation>
    <scope>NUCLEOTIDE SEQUENCE [LARGE SCALE GENOMIC DNA]</scope>
    <source>
        <strain evidence="3 4">YK-624</strain>
    </source>
</reference>
<evidence type="ECO:0000313" key="4">
    <source>
        <dbReference type="Proteomes" id="UP000703269"/>
    </source>
</evidence>
<keyword evidence="2" id="KW-1133">Transmembrane helix</keyword>
<keyword evidence="4" id="KW-1185">Reference proteome</keyword>
<dbReference type="OrthoDB" id="5570013at2759"/>
<comment type="caution">
    <text evidence="3">The sequence shown here is derived from an EMBL/GenBank/DDBJ whole genome shotgun (WGS) entry which is preliminary data.</text>
</comment>
<evidence type="ECO:0000256" key="1">
    <source>
        <dbReference type="SAM" id="MobiDB-lite"/>
    </source>
</evidence>
<dbReference type="EMBL" id="BPQB01000009">
    <property type="protein sequence ID" value="GJE88415.1"/>
    <property type="molecule type" value="Genomic_DNA"/>
</dbReference>
<evidence type="ECO:0000256" key="2">
    <source>
        <dbReference type="SAM" id="Phobius"/>
    </source>
</evidence>
<name>A0A9P3G5W8_9APHY</name>